<evidence type="ECO:0000256" key="6">
    <source>
        <dbReference type="ARBA" id="ARBA00022840"/>
    </source>
</evidence>
<evidence type="ECO:0000256" key="5">
    <source>
        <dbReference type="ARBA" id="ARBA00022777"/>
    </source>
</evidence>
<evidence type="ECO:0000256" key="4">
    <source>
        <dbReference type="ARBA" id="ARBA00022741"/>
    </source>
</evidence>
<proteinExistence type="predicted"/>
<evidence type="ECO:0000313" key="11">
    <source>
        <dbReference type="Proteomes" id="UP001596096"/>
    </source>
</evidence>
<protein>
    <recommendedName>
        <fullName evidence="1">non-specific serine/threonine protein kinase</fullName>
        <ecNumber evidence="1">2.7.11.1</ecNumber>
    </recommendedName>
</protein>
<dbReference type="PANTHER" id="PTHR43289:SF6">
    <property type="entry name" value="SERINE_THREONINE-PROTEIN KINASE NEKL-3"/>
    <property type="match status" value="1"/>
</dbReference>
<feature type="domain" description="Protein kinase" evidence="9">
    <location>
        <begin position="10"/>
        <end position="276"/>
    </location>
</feature>
<evidence type="ECO:0000259" key="9">
    <source>
        <dbReference type="PROSITE" id="PS50011"/>
    </source>
</evidence>
<organism evidence="10 11">
    <name type="scientific">Nonomuraea harbinensis</name>
    <dbReference type="NCBI Taxonomy" id="1286938"/>
    <lineage>
        <taxon>Bacteria</taxon>
        <taxon>Bacillati</taxon>
        <taxon>Actinomycetota</taxon>
        <taxon>Actinomycetes</taxon>
        <taxon>Streptosporangiales</taxon>
        <taxon>Streptosporangiaceae</taxon>
        <taxon>Nonomuraea</taxon>
    </lineage>
</organism>
<dbReference type="InterPro" id="IPR008271">
    <property type="entry name" value="Ser/Thr_kinase_AS"/>
</dbReference>
<dbReference type="RefSeq" id="WP_378524977.1">
    <property type="nucleotide sequence ID" value="NZ_JBHSNW010000028.1"/>
</dbReference>
<dbReference type="EC" id="2.7.11.1" evidence="1"/>
<comment type="caution">
    <text evidence="10">The sequence shown here is derived from an EMBL/GenBank/DDBJ whole genome shotgun (WGS) entry which is preliminary data.</text>
</comment>
<feature type="compositionally biased region" description="Polar residues" evidence="8">
    <location>
        <begin position="380"/>
        <end position="392"/>
    </location>
</feature>
<feature type="compositionally biased region" description="Low complexity" evidence="8">
    <location>
        <begin position="370"/>
        <end position="379"/>
    </location>
</feature>
<dbReference type="Gene3D" id="3.30.200.20">
    <property type="entry name" value="Phosphorylase Kinase, domain 1"/>
    <property type="match status" value="1"/>
</dbReference>
<keyword evidence="11" id="KW-1185">Reference proteome</keyword>
<dbReference type="EMBL" id="JBHSNW010000028">
    <property type="protein sequence ID" value="MFC5820881.1"/>
    <property type="molecule type" value="Genomic_DNA"/>
</dbReference>
<feature type="compositionally biased region" description="Pro residues" evidence="8">
    <location>
        <begin position="283"/>
        <end position="303"/>
    </location>
</feature>
<evidence type="ECO:0000256" key="2">
    <source>
        <dbReference type="ARBA" id="ARBA00022527"/>
    </source>
</evidence>
<dbReference type="PANTHER" id="PTHR43289">
    <property type="entry name" value="MITOGEN-ACTIVATED PROTEIN KINASE KINASE KINASE 20-RELATED"/>
    <property type="match status" value="1"/>
</dbReference>
<dbReference type="GO" id="GO:0016301">
    <property type="term" value="F:kinase activity"/>
    <property type="evidence" value="ECO:0007669"/>
    <property type="project" value="UniProtKB-KW"/>
</dbReference>
<keyword evidence="2" id="KW-0723">Serine/threonine-protein kinase</keyword>
<dbReference type="Gene3D" id="1.10.510.10">
    <property type="entry name" value="Transferase(Phosphotransferase) domain 1"/>
    <property type="match status" value="1"/>
</dbReference>
<dbReference type="SUPFAM" id="SSF56112">
    <property type="entry name" value="Protein kinase-like (PK-like)"/>
    <property type="match status" value="1"/>
</dbReference>
<sequence length="624" mass="65563">MVNRVIDGRFELVERLGGGGMGLVWRAWDQALHREVALKEVRPPDPALGDPDPARDRELRARVLREARALARLNHPHVVTIHHIVDTGEDGFPWLVMELVTGGSLQDRLSDGPMAPAETARLGREVLSALRAAHAVGILHRDVKPGNVLLRPDGRSVLTDFGIAAVRESPGLTATGSFIGSPEYMAPERINGHEGDPASDLWSLGMLLYVAVEGRHPLRRATPLATLAAVLNQEVPAPERAGGLTPVLFALLNRDPAARPGPDALDRMLAAAHDAPPQNFSPHPGPPLAHPPHRPPPTGPPSGLPSGPLSGPPSGPPSGVSSGPFSGPPSGPHRPTGPAYPGSHGAPGYPGTPRHPGAPGYHGAPGGPAYPGSARPSGPQWNTEPPSVTAPTRASRRRSQVTMSIAAGVAAVSVAAVVVWVLSPGHRGGASESPAADRRTSAAEETPATERTSAETGTEPTPAQTGTEPAPAETEDREPVNLLTPAGMRRLVADLRPVMGGTQVVDLTVYPTYAIAGAPVKGRKTVYDRYTYRDGVATKDGPGSTVSKPIVDLRKYNWDALPALIRRANRELGVKKPTTRYIIVDAAFHETGAIRVYVSDEYHASGYLAADPTGKVIAKYPAGG</sequence>
<feature type="region of interest" description="Disordered" evidence="8">
    <location>
        <begin position="274"/>
        <end position="396"/>
    </location>
</feature>
<keyword evidence="3" id="KW-0808">Transferase</keyword>
<feature type="compositionally biased region" description="Polar residues" evidence="8">
    <location>
        <begin position="449"/>
        <end position="467"/>
    </location>
</feature>
<evidence type="ECO:0000256" key="7">
    <source>
        <dbReference type="PROSITE-ProRule" id="PRU10141"/>
    </source>
</evidence>
<name>A0ABW1C7Z9_9ACTN</name>
<gene>
    <name evidence="10" type="ORF">ACFPUY_37780</name>
</gene>
<feature type="region of interest" description="Disordered" evidence="8">
    <location>
        <begin position="426"/>
        <end position="477"/>
    </location>
</feature>
<keyword evidence="5 10" id="KW-0418">Kinase</keyword>
<accession>A0ABW1C7Z9</accession>
<keyword evidence="4 7" id="KW-0547">Nucleotide-binding</keyword>
<feature type="binding site" evidence="7">
    <location>
        <position position="39"/>
    </location>
    <ligand>
        <name>ATP</name>
        <dbReference type="ChEBI" id="CHEBI:30616"/>
    </ligand>
</feature>
<dbReference type="PROSITE" id="PS00108">
    <property type="entry name" value="PROTEIN_KINASE_ST"/>
    <property type="match status" value="1"/>
</dbReference>
<evidence type="ECO:0000256" key="3">
    <source>
        <dbReference type="ARBA" id="ARBA00022679"/>
    </source>
</evidence>
<dbReference type="CDD" id="cd14014">
    <property type="entry name" value="STKc_PknB_like"/>
    <property type="match status" value="1"/>
</dbReference>
<keyword evidence="6 7" id="KW-0067">ATP-binding</keyword>
<reference evidence="11" key="1">
    <citation type="journal article" date="2019" name="Int. J. Syst. Evol. Microbiol.">
        <title>The Global Catalogue of Microorganisms (GCM) 10K type strain sequencing project: providing services to taxonomists for standard genome sequencing and annotation.</title>
        <authorList>
            <consortium name="The Broad Institute Genomics Platform"/>
            <consortium name="The Broad Institute Genome Sequencing Center for Infectious Disease"/>
            <person name="Wu L."/>
            <person name="Ma J."/>
        </authorList>
    </citation>
    <scope>NUCLEOTIDE SEQUENCE [LARGE SCALE GENOMIC DNA]</scope>
    <source>
        <strain evidence="11">CGMCC 4.7106</strain>
    </source>
</reference>
<dbReference type="InterPro" id="IPR000719">
    <property type="entry name" value="Prot_kinase_dom"/>
</dbReference>
<evidence type="ECO:0000256" key="8">
    <source>
        <dbReference type="SAM" id="MobiDB-lite"/>
    </source>
</evidence>
<dbReference type="Proteomes" id="UP001596096">
    <property type="component" value="Unassembled WGS sequence"/>
</dbReference>
<dbReference type="InterPro" id="IPR017441">
    <property type="entry name" value="Protein_kinase_ATP_BS"/>
</dbReference>
<dbReference type="Pfam" id="PF00069">
    <property type="entry name" value="Pkinase"/>
    <property type="match status" value="1"/>
</dbReference>
<dbReference type="InterPro" id="IPR011009">
    <property type="entry name" value="Kinase-like_dom_sf"/>
</dbReference>
<dbReference type="SMART" id="SM00220">
    <property type="entry name" value="S_TKc"/>
    <property type="match status" value="1"/>
</dbReference>
<dbReference type="PROSITE" id="PS50011">
    <property type="entry name" value="PROTEIN_KINASE_DOM"/>
    <property type="match status" value="1"/>
</dbReference>
<dbReference type="PROSITE" id="PS00107">
    <property type="entry name" value="PROTEIN_KINASE_ATP"/>
    <property type="match status" value="1"/>
</dbReference>
<evidence type="ECO:0000313" key="10">
    <source>
        <dbReference type="EMBL" id="MFC5820881.1"/>
    </source>
</evidence>
<evidence type="ECO:0000256" key="1">
    <source>
        <dbReference type="ARBA" id="ARBA00012513"/>
    </source>
</evidence>